<evidence type="ECO:0000313" key="1">
    <source>
        <dbReference type="EMBL" id="QYZ68972.1"/>
    </source>
</evidence>
<dbReference type="Proteomes" id="UP000826300">
    <property type="component" value="Chromosome"/>
</dbReference>
<dbReference type="Pfam" id="PF00353">
    <property type="entry name" value="HemolysinCabind"/>
    <property type="match status" value="1"/>
</dbReference>
<dbReference type="SUPFAM" id="SSF51120">
    <property type="entry name" value="beta-Roll"/>
    <property type="match status" value="1"/>
</dbReference>
<sequence length="452" mass="45181">MAVIPGTTSIGTGVRYALAGPGDSIYVLTDNTVMSTDSTAIEADGSLMSVTVAGSVFGALTGISAGDDWVQDSGSSIRVLAGGSVSALAGGSGTAIRVLAGASTVYNEGSISGGYGILIGGSQGGENVVTNRGTISADISGVRQSSGSSDTLVLWNYGSITGLDADAASFSGEAAPGATSVIHNRGLMRGDILTGDGADSVDNRDGRVDGDISLGDGIDSFDNRGGTVTGVVHGDGGNDTFICNPGSAEILDGGDGIDLLDFRYGPGVRLALDESFDPAGSAAGDEFTGFEDVQGSRSDNDVILGNGVANQLFGNGGDDRLEGLSGNDMLNGGRGFDTLTGGTGNDRFRFHHVADAGDTITDFSSAAAGNNDSFSIVAAGFGGGLSAGGALSASQFQSRADNLAQDADDRFIFRTTDRTLWFDVDGSGAQGAVMVADLQAGAIVTPADLLLV</sequence>
<dbReference type="InterPro" id="IPR011049">
    <property type="entry name" value="Serralysin-like_metalloprot_C"/>
</dbReference>
<evidence type="ECO:0008006" key="3">
    <source>
        <dbReference type="Google" id="ProtNLM"/>
    </source>
</evidence>
<dbReference type="AlphaFoldDB" id="A0A8G0ZS19"/>
<keyword evidence="2" id="KW-1185">Reference proteome</keyword>
<evidence type="ECO:0000313" key="2">
    <source>
        <dbReference type="Proteomes" id="UP000826300"/>
    </source>
</evidence>
<name>A0A8G0ZS19_9RHOB</name>
<dbReference type="InterPro" id="IPR001343">
    <property type="entry name" value="Hemolysn_Ca-bd"/>
</dbReference>
<dbReference type="PRINTS" id="PR00313">
    <property type="entry name" value="CABNDNGRPT"/>
</dbReference>
<dbReference type="InterPro" id="IPR018511">
    <property type="entry name" value="Hemolysin-typ_Ca-bd_CS"/>
</dbReference>
<dbReference type="PROSITE" id="PS00330">
    <property type="entry name" value="HEMOLYSIN_CALCIUM"/>
    <property type="match status" value="2"/>
</dbReference>
<accession>A0A8G0ZS19</accession>
<protein>
    <recommendedName>
        <fullName evidence="3">Calcium-binding protein</fullName>
    </recommendedName>
</protein>
<reference evidence="1" key="1">
    <citation type="submission" date="2021-02" db="EMBL/GenBank/DDBJ databases">
        <title>Rhodobacter shimadae sp. nov., an aerobic anoxygenic phototrophic bacterium isolated from a hot spring.</title>
        <authorList>
            <person name="Muramatsu S."/>
            <person name="Haruta S."/>
            <person name="Hirose S."/>
            <person name="Hanada S."/>
        </authorList>
    </citation>
    <scope>NUCLEOTIDE SEQUENCE</scope>
    <source>
        <strain evidence="1">N10</strain>
    </source>
</reference>
<dbReference type="RefSeq" id="WP_220661191.1">
    <property type="nucleotide sequence ID" value="NZ_CP069370.1"/>
</dbReference>
<dbReference type="GO" id="GO:0005509">
    <property type="term" value="F:calcium ion binding"/>
    <property type="evidence" value="ECO:0007669"/>
    <property type="project" value="InterPro"/>
</dbReference>
<dbReference type="Gene3D" id="2.150.10.10">
    <property type="entry name" value="Serralysin-like metalloprotease, C-terminal"/>
    <property type="match status" value="1"/>
</dbReference>
<gene>
    <name evidence="1" type="ORF">JO391_14635</name>
</gene>
<dbReference type="KEGG" id="nsm:JO391_14635"/>
<dbReference type="EMBL" id="CP069370">
    <property type="protein sequence ID" value="QYZ68972.1"/>
    <property type="molecule type" value="Genomic_DNA"/>
</dbReference>
<organism evidence="1 2">
    <name type="scientific">Neotabrizicola shimadae</name>
    <dbReference type="NCBI Taxonomy" id="2807096"/>
    <lineage>
        <taxon>Bacteria</taxon>
        <taxon>Pseudomonadati</taxon>
        <taxon>Pseudomonadota</taxon>
        <taxon>Alphaproteobacteria</taxon>
        <taxon>Rhodobacterales</taxon>
        <taxon>Paracoccaceae</taxon>
        <taxon>Neotabrizicola</taxon>
    </lineage>
</organism>
<proteinExistence type="predicted"/>